<dbReference type="PANTHER" id="PTHR14217:SF1">
    <property type="entry name" value="INOSITOL-TETRAKISPHOSPHATE 1-KINASE"/>
    <property type="match status" value="1"/>
</dbReference>
<dbReference type="Pfam" id="PF05770">
    <property type="entry name" value="Ins134_P3_kin"/>
    <property type="match status" value="1"/>
</dbReference>
<keyword evidence="7" id="KW-0547">Nucleotide-binding</keyword>
<evidence type="ECO:0000256" key="7">
    <source>
        <dbReference type="ARBA" id="ARBA00022741"/>
    </source>
</evidence>
<evidence type="ECO:0000313" key="12">
    <source>
        <dbReference type="EMBL" id="CAA0829557.1"/>
    </source>
</evidence>
<keyword evidence="6" id="KW-0479">Metal-binding</keyword>
<proteinExistence type="inferred from homology"/>
<comment type="subunit">
    <text evidence="3">Monomer.</text>
</comment>
<organism evidence="12 13">
    <name type="scientific">Striga hermonthica</name>
    <name type="common">Purple witchweed</name>
    <name type="synonym">Buchnera hermonthica</name>
    <dbReference type="NCBI Taxonomy" id="68872"/>
    <lineage>
        <taxon>Eukaryota</taxon>
        <taxon>Viridiplantae</taxon>
        <taxon>Streptophyta</taxon>
        <taxon>Embryophyta</taxon>
        <taxon>Tracheophyta</taxon>
        <taxon>Spermatophyta</taxon>
        <taxon>Magnoliopsida</taxon>
        <taxon>eudicotyledons</taxon>
        <taxon>Gunneridae</taxon>
        <taxon>Pentapetalae</taxon>
        <taxon>asterids</taxon>
        <taxon>lamiids</taxon>
        <taxon>Lamiales</taxon>
        <taxon>Orobanchaceae</taxon>
        <taxon>Buchnereae</taxon>
        <taxon>Striga</taxon>
    </lineage>
</organism>
<comment type="cofactor">
    <cofactor evidence="1">
        <name>Mg(2+)</name>
        <dbReference type="ChEBI" id="CHEBI:18420"/>
    </cofactor>
</comment>
<dbReference type="GO" id="GO:0052726">
    <property type="term" value="F:inositol-1,3,4-trisphosphate 5-kinase activity"/>
    <property type="evidence" value="ECO:0007669"/>
    <property type="project" value="InterPro"/>
</dbReference>
<dbReference type="InterPro" id="IPR008656">
    <property type="entry name" value="Inositol_tetrakis-P_1-kinase"/>
</dbReference>
<keyword evidence="9" id="KW-0067">ATP-binding</keyword>
<comment type="caution">
    <text evidence="12">The sequence shown here is derived from an EMBL/GenBank/DDBJ whole genome shotgun (WGS) entry which is preliminary data.</text>
</comment>
<evidence type="ECO:0000256" key="4">
    <source>
        <dbReference type="ARBA" id="ARBA00012017"/>
    </source>
</evidence>
<evidence type="ECO:0000256" key="8">
    <source>
        <dbReference type="ARBA" id="ARBA00022777"/>
    </source>
</evidence>
<keyword evidence="8" id="KW-0418">Kinase</keyword>
<dbReference type="SUPFAM" id="SSF56059">
    <property type="entry name" value="Glutathione synthetase ATP-binding domain-like"/>
    <property type="match status" value="1"/>
</dbReference>
<dbReference type="OrthoDB" id="25308at2759"/>
<dbReference type="InterPro" id="IPR040464">
    <property type="entry name" value="InsP(3)kin_ATP-grasp"/>
</dbReference>
<dbReference type="PANTHER" id="PTHR14217">
    <property type="entry name" value="INOSITOL-TETRAKISPHOSPHATE 1-KINASE"/>
    <property type="match status" value="1"/>
</dbReference>
<dbReference type="EC" id="2.7.1.159" evidence="4"/>
<dbReference type="GO" id="GO:0000287">
    <property type="term" value="F:magnesium ion binding"/>
    <property type="evidence" value="ECO:0007669"/>
    <property type="project" value="InterPro"/>
</dbReference>
<keyword evidence="13" id="KW-1185">Reference proteome</keyword>
<dbReference type="GO" id="GO:0005524">
    <property type="term" value="F:ATP binding"/>
    <property type="evidence" value="ECO:0007669"/>
    <property type="project" value="UniProtKB-KW"/>
</dbReference>
<keyword evidence="10" id="KW-0460">Magnesium</keyword>
<protein>
    <recommendedName>
        <fullName evidence="4">inositol-1,3,4-trisphosphate 5/6-kinase</fullName>
        <ecNumber evidence="4">2.7.1.159</ecNumber>
    </recommendedName>
</protein>
<evidence type="ECO:0000256" key="9">
    <source>
        <dbReference type="ARBA" id="ARBA00022840"/>
    </source>
</evidence>
<dbReference type="GO" id="GO:0005737">
    <property type="term" value="C:cytoplasm"/>
    <property type="evidence" value="ECO:0007669"/>
    <property type="project" value="TreeGrafter"/>
</dbReference>
<dbReference type="Gene3D" id="3.30.470.20">
    <property type="entry name" value="ATP-grasp fold, B domain"/>
    <property type="match status" value="1"/>
</dbReference>
<accession>A0A9N7RG50</accession>
<evidence type="ECO:0000256" key="5">
    <source>
        <dbReference type="ARBA" id="ARBA00022679"/>
    </source>
</evidence>
<keyword evidence="5" id="KW-0808">Transferase</keyword>
<comment type="similarity">
    <text evidence="2">Belongs to the ITPK1 family.</text>
</comment>
<dbReference type="GO" id="GO:0052725">
    <property type="term" value="F:inositol-1,3,4-trisphosphate 6-kinase activity"/>
    <property type="evidence" value="ECO:0007669"/>
    <property type="project" value="InterPro"/>
</dbReference>
<evidence type="ECO:0000256" key="3">
    <source>
        <dbReference type="ARBA" id="ARBA00011245"/>
    </source>
</evidence>
<dbReference type="PIRSF" id="PIRSF038163">
    <property type="entry name" value="ITPK_uncN"/>
    <property type="match status" value="1"/>
</dbReference>
<reference evidence="12" key="1">
    <citation type="submission" date="2019-12" db="EMBL/GenBank/DDBJ databases">
        <authorList>
            <person name="Scholes J."/>
        </authorList>
    </citation>
    <scope>NUCLEOTIDE SEQUENCE</scope>
</reference>
<dbReference type="GO" id="GO:0047325">
    <property type="term" value="F:inositol-3,4,5,6-tetrakisphosphate 1-kinase activity"/>
    <property type="evidence" value="ECO:0007669"/>
    <property type="project" value="InterPro"/>
</dbReference>
<dbReference type="Proteomes" id="UP001153555">
    <property type="component" value="Unassembled WGS sequence"/>
</dbReference>
<evidence type="ECO:0000259" key="11">
    <source>
        <dbReference type="Pfam" id="PF05770"/>
    </source>
</evidence>
<dbReference type="FunFam" id="3.30.470.20:FF:000047">
    <property type="entry name" value="Inositol-tetrakisphosphate 1-kinase 4"/>
    <property type="match status" value="1"/>
</dbReference>
<evidence type="ECO:0000313" key="13">
    <source>
        <dbReference type="Proteomes" id="UP001153555"/>
    </source>
</evidence>
<evidence type="ECO:0000256" key="10">
    <source>
        <dbReference type="ARBA" id="ARBA00022842"/>
    </source>
</evidence>
<name>A0A9N7RG50_STRHE</name>
<dbReference type="GO" id="GO:0032957">
    <property type="term" value="P:inositol trisphosphate metabolic process"/>
    <property type="evidence" value="ECO:0007669"/>
    <property type="project" value="InterPro"/>
</dbReference>
<dbReference type="EMBL" id="CACSLK010027773">
    <property type="protein sequence ID" value="CAA0829557.1"/>
    <property type="molecule type" value="Genomic_DNA"/>
</dbReference>
<feature type="domain" description="Inositol 1,3,4-trisphosphate 5/6-kinase ATP-grasp" evidence="11">
    <location>
        <begin position="286"/>
        <end position="470"/>
    </location>
</feature>
<evidence type="ECO:0000256" key="1">
    <source>
        <dbReference type="ARBA" id="ARBA00001946"/>
    </source>
</evidence>
<sequence length="500" mass="55350">MGVVRGILVESDLLISPSAGDANGDAILRPGADLLLRRLRYSKIPFGISHEPGLSRPKECLMQELANTYSCTNVCLSPEDDLSSKVAHIWEDNEGTFIYVVSGCKADIYHKEAGNGWSKVIVDPGYDVATGTSNIFIQKLEELLLLICSLNKKAIDGEGLIVGYVMKPSREEDFAKRGAFPLRPTQNGLMFLPLQYELPLSRQLKLVDAVLHKATDEILAVDMCSPSELSEKVAFTSNLQELQKCMKSQPVCCVIDPISNISPILDRLEVQQILIGLEALNIHGRSKIRAPHFLKVDSFHQPYLEQRLAEAKLSLPNIVKPQVACGVSNAHSMAIVFKMDQYKDLNVPLPAVVQEYVDHSSLIYKFYALGSKVFYAVKKSIPNTDILMNLFADKGSKPLHFDSLKSLPVATEQLSAGNHQLELDLVNDAANWLRRTLDLTIFGFDVVIQEGTGDHVIVDVNYLPSFKEVADGVALPAFWDALKEKIVSEKDKQSNESEIS</sequence>
<dbReference type="AlphaFoldDB" id="A0A9N7RG50"/>
<gene>
    <name evidence="12" type="ORF">SHERM_25126</name>
</gene>
<evidence type="ECO:0000256" key="2">
    <source>
        <dbReference type="ARBA" id="ARBA00009601"/>
    </source>
</evidence>
<evidence type="ECO:0000256" key="6">
    <source>
        <dbReference type="ARBA" id="ARBA00022723"/>
    </source>
</evidence>